<evidence type="ECO:0000313" key="2">
    <source>
        <dbReference type="Proteomes" id="UP001303160"/>
    </source>
</evidence>
<accession>A0AAN6XQ32</accession>
<reference evidence="1" key="2">
    <citation type="submission" date="2023-05" db="EMBL/GenBank/DDBJ databases">
        <authorList>
            <consortium name="Lawrence Berkeley National Laboratory"/>
            <person name="Steindorff A."/>
            <person name="Hensen N."/>
            <person name="Bonometti L."/>
            <person name="Westerberg I."/>
            <person name="Brannstrom I.O."/>
            <person name="Guillou S."/>
            <person name="Cros-Aarteil S."/>
            <person name="Calhoun S."/>
            <person name="Haridas S."/>
            <person name="Kuo A."/>
            <person name="Mondo S."/>
            <person name="Pangilinan J."/>
            <person name="Riley R."/>
            <person name="Labutti K."/>
            <person name="Andreopoulos B."/>
            <person name="Lipzen A."/>
            <person name="Chen C."/>
            <person name="Yanf M."/>
            <person name="Daum C."/>
            <person name="Ng V."/>
            <person name="Clum A."/>
            <person name="Ohm R."/>
            <person name="Martin F."/>
            <person name="Silar P."/>
            <person name="Natvig D."/>
            <person name="Lalanne C."/>
            <person name="Gautier V."/>
            <person name="Ament-Velasquez S.L."/>
            <person name="Kruys A."/>
            <person name="Hutchinson M.I."/>
            <person name="Powell A.J."/>
            <person name="Barry K."/>
            <person name="Miller A.N."/>
            <person name="Grigoriev I.V."/>
            <person name="Debuchy R."/>
            <person name="Gladieux P."/>
            <person name="Thoren M.H."/>
            <person name="Johannesson H."/>
        </authorList>
    </citation>
    <scope>NUCLEOTIDE SEQUENCE</scope>
    <source>
        <strain evidence="1">CBS 315.58</strain>
    </source>
</reference>
<protein>
    <submittedName>
        <fullName evidence="1">Uncharacterized protein</fullName>
    </submittedName>
</protein>
<dbReference type="EMBL" id="MU863879">
    <property type="protein sequence ID" value="KAK4204858.1"/>
    <property type="molecule type" value="Genomic_DNA"/>
</dbReference>
<sequence>MSCRLSPPAKSVRSMAYSAGVPGLNKALREEDLEKSRNIYNQLPDDSQQPEILESHIHDLATLFVRNRADRIFGIHLAHAHFAVPDKTVLLGVNHETPHCRWANATAFQAIDLNNVHGHIFVFTEHGFHPYEYQAGPVPDLSQVDDCFLAELAGFLNAHNLTTLIGLQVIDPYPGHMLELVLPQGTIMLDASSVDGCVPTRQTGWKFEIENGEPRVCKSNETHARHANGHDVFNAGALHPKLKAFDDVKHALKQQSILRLCV</sequence>
<dbReference type="AlphaFoldDB" id="A0AAN6XQ32"/>
<organism evidence="1 2">
    <name type="scientific">Triangularia verruculosa</name>
    <dbReference type="NCBI Taxonomy" id="2587418"/>
    <lineage>
        <taxon>Eukaryota</taxon>
        <taxon>Fungi</taxon>
        <taxon>Dikarya</taxon>
        <taxon>Ascomycota</taxon>
        <taxon>Pezizomycotina</taxon>
        <taxon>Sordariomycetes</taxon>
        <taxon>Sordariomycetidae</taxon>
        <taxon>Sordariales</taxon>
        <taxon>Podosporaceae</taxon>
        <taxon>Triangularia</taxon>
    </lineage>
</organism>
<gene>
    <name evidence="1" type="ORF">QBC40DRAFT_327296</name>
</gene>
<dbReference type="Proteomes" id="UP001303160">
    <property type="component" value="Unassembled WGS sequence"/>
</dbReference>
<evidence type="ECO:0000313" key="1">
    <source>
        <dbReference type="EMBL" id="KAK4204858.1"/>
    </source>
</evidence>
<comment type="caution">
    <text evidence="1">The sequence shown here is derived from an EMBL/GenBank/DDBJ whole genome shotgun (WGS) entry which is preliminary data.</text>
</comment>
<reference evidence="1" key="1">
    <citation type="journal article" date="2023" name="Mol. Phylogenet. Evol.">
        <title>Genome-scale phylogeny and comparative genomics of the fungal order Sordariales.</title>
        <authorList>
            <person name="Hensen N."/>
            <person name="Bonometti L."/>
            <person name="Westerberg I."/>
            <person name="Brannstrom I.O."/>
            <person name="Guillou S."/>
            <person name="Cros-Aarteil S."/>
            <person name="Calhoun S."/>
            <person name="Haridas S."/>
            <person name="Kuo A."/>
            <person name="Mondo S."/>
            <person name="Pangilinan J."/>
            <person name="Riley R."/>
            <person name="LaButti K."/>
            <person name="Andreopoulos B."/>
            <person name="Lipzen A."/>
            <person name="Chen C."/>
            <person name="Yan M."/>
            <person name="Daum C."/>
            <person name="Ng V."/>
            <person name="Clum A."/>
            <person name="Steindorff A."/>
            <person name="Ohm R.A."/>
            <person name="Martin F."/>
            <person name="Silar P."/>
            <person name="Natvig D.O."/>
            <person name="Lalanne C."/>
            <person name="Gautier V."/>
            <person name="Ament-Velasquez S.L."/>
            <person name="Kruys A."/>
            <person name="Hutchinson M.I."/>
            <person name="Powell A.J."/>
            <person name="Barry K."/>
            <person name="Miller A.N."/>
            <person name="Grigoriev I.V."/>
            <person name="Debuchy R."/>
            <person name="Gladieux P."/>
            <person name="Hiltunen Thoren M."/>
            <person name="Johannesson H."/>
        </authorList>
    </citation>
    <scope>NUCLEOTIDE SEQUENCE</scope>
    <source>
        <strain evidence="1">CBS 315.58</strain>
    </source>
</reference>
<keyword evidence="2" id="KW-1185">Reference proteome</keyword>
<proteinExistence type="predicted"/>
<name>A0AAN6XQ32_9PEZI</name>